<feature type="signal peptide" evidence="3">
    <location>
        <begin position="1"/>
        <end position="21"/>
    </location>
</feature>
<evidence type="ECO:0000313" key="5">
    <source>
        <dbReference type="EMBL" id="GAD65567.1"/>
    </source>
</evidence>
<comment type="caution">
    <text evidence="5">The sequence shown here is derived from an EMBL/GenBank/DDBJ whole genome shotgun (WGS) entry which is preliminary data.</text>
</comment>
<gene>
    <name evidence="5" type="ORF">VPR01S_01_03400</name>
</gene>
<organism evidence="5 6">
    <name type="scientific">Vibrio proteolyticus NBRC 13287</name>
    <dbReference type="NCBI Taxonomy" id="1219065"/>
    <lineage>
        <taxon>Bacteria</taxon>
        <taxon>Pseudomonadati</taxon>
        <taxon>Pseudomonadota</taxon>
        <taxon>Gammaproteobacteria</taxon>
        <taxon>Vibrionales</taxon>
        <taxon>Vibrionaceae</taxon>
        <taxon>Vibrio</taxon>
    </lineage>
</organism>
<proteinExistence type="predicted"/>
<evidence type="ECO:0000256" key="1">
    <source>
        <dbReference type="ARBA" id="ARBA00022670"/>
    </source>
</evidence>
<dbReference type="GO" id="GO:0008237">
    <property type="term" value="F:metallopeptidase activity"/>
    <property type="evidence" value="ECO:0007669"/>
    <property type="project" value="InterPro"/>
</dbReference>
<dbReference type="GO" id="GO:0006508">
    <property type="term" value="P:proteolysis"/>
    <property type="evidence" value="ECO:0007669"/>
    <property type="project" value="UniProtKB-KW"/>
</dbReference>
<accession>U2ZWS8</accession>
<dbReference type="GO" id="GO:0004252">
    <property type="term" value="F:serine-type endopeptidase activity"/>
    <property type="evidence" value="ECO:0007669"/>
    <property type="project" value="InterPro"/>
</dbReference>
<dbReference type="Proteomes" id="UP000016570">
    <property type="component" value="Unassembled WGS sequence"/>
</dbReference>
<dbReference type="InterPro" id="IPR008979">
    <property type="entry name" value="Galactose-bd-like_sf"/>
</dbReference>
<dbReference type="RefSeq" id="WP_021703559.1">
    <property type="nucleotide sequence ID" value="NZ_BATJ01000001.1"/>
</dbReference>
<evidence type="ECO:0000313" key="6">
    <source>
        <dbReference type="Proteomes" id="UP000016570"/>
    </source>
</evidence>
<feature type="domain" description="P/Homo B" evidence="4">
    <location>
        <begin position="288"/>
        <end position="409"/>
    </location>
</feature>
<dbReference type="eggNOG" id="COG4935">
    <property type="taxonomic scope" value="Bacteria"/>
</dbReference>
<dbReference type="Pfam" id="PF01483">
    <property type="entry name" value="P_proprotein"/>
    <property type="match status" value="1"/>
</dbReference>
<dbReference type="PROSITE" id="PS51829">
    <property type="entry name" value="P_HOMO_B"/>
    <property type="match status" value="1"/>
</dbReference>
<sequence>MKKTLLALMITSGFAMPAANATTNIDVLGVYTKATSEWFNQDHMAQIQHRFNVGNQILKESGLDIKVNLIAAREYDFDSAPGYKKSQGQALDAITPGQKQDRIFSDIETVRKDVGADMVAMFRNLDLNNTPDYDAQQGLISCGLAWVVAANDWQYSPSNAKRLMYSHSYINECGADTFIHELGHNFGLNHAHEQYQGAPDYGYPHTNNGTEKDAYGYGVQNSFATTMAYGFLFGVNGRSYTFSNPDKTCQGQACGKKDYANAVRAINLTAPKIANIYNGNANGDTGTTTPDGATGQNVYTMSSPLAIPDANQIVVPFDVSYNGDINQTTIELDIDHQYIGDISVELYSPGNSRWVLKQANSNDRGTQYKVRFTLQGVDPAEVTGQWRLVVADNYSRDTGILNSATLSFN</sequence>
<evidence type="ECO:0000256" key="2">
    <source>
        <dbReference type="ARBA" id="ARBA00022801"/>
    </source>
</evidence>
<protein>
    <recommendedName>
        <fullName evidence="4">P/Homo B domain-containing protein</fullName>
    </recommendedName>
</protein>
<dbReference type="Pfam" id="PF13582">
    <property type="entry name" value="Reprolysin_3"/>
    <property type="match status" value="1"/>
</dbReference>
<evidence type="ECO:0000259" key="4">
    <source>
        <dbReference type="PROSITE" id="PS51829"/>
    </source>
</evidence>
<feature type="chain" id="PRO_5004638759" description="P/Homo B domain-containing protein" evidence="3">
    <location>
        <begin position="22"/>
        <end position="409"/>
    </location>
</feature>
<dbReference type="SUPFAM" id="SSF49785">
    <property type="entry name" value="Galactose-binding domain-like"/>
    <property type="match status" value="1"/>
</dbReference>
<reference evidence="5 6" key="1">
    <citation type="submission" date="2013-09" db="EMBL/GenBank/DDBJ databases">
        <title>Whole genome shotgun sequence of Vibrio proteolyticus NBRC 13287.</title>
        <authorList>
            <person name="Isaki S."/>
            <person name="Hosoyama A."/>
            <person name="Numata M."/>
            <person name="Hashimoto M."/>
            <person name="Hosoyama Y."/>
            <person name="Tsuchikane K."/>
            <person name="Noguchi M."/>
            <person name="Hirakata S."/>
            <person name="Ichikawa N."/>
            <person name="Ohji S."/>
            <person name="Yamazoe A."/>
            <person name="Fujita N."/>
        </authorList>
    </citation>
    <scope>NUCLEOTIDE SEQUENCE [LARGE SCALE GENOMIC DNA]</scope>
    <source>
        <strain evidence="5 6">NBRC 13287</strain>
    </source>
</reference>
<keyword evidence="2" id="KW-0378">Hydrolase</keyword>
<dbReference type="AlphaFoldDB" id="U2ZWS8"/>
<keyword evidence="3" id="KW-0732">Signal</keyword>
<dbReference type="InterPro" id="IPR002884">
    <property type="entry name" value="P_dom"/>
</dbReference>
<dbReference type="Gene3D" id="2.60.120.260">
    <property type="entry name" value="Galactose-binding domain-like"/>
    <property type="match status" value="1"/>
</dbReference>
<dbReference type="EMBL" id="BATJ01000001">
    <property type="protein sequence ID" value="GAD65567.1"/>
    <property type="molecule type" value="Genomic_DNA"/>
</dbReference>
<keyword evidence="6" id="KW-1185">Reference proteome</keyword>
<evidence type="ECO:0000256" key="3">
    <source>
        <dbReference type="SAM" id="SignalP"/>
    </source>
</evidence>
<dbReference type="Gene3D" id="3.40.390.10">
    <property type="entry name" value="Collagenase (Catalytic Domain)"/>
    <property type="match status" value="1"/>
</dbReference>
<dbReference type="STRING" id="1219065.VPR01S_01_03400"/>
<name>U2ZWS8_VIBPR</name>
<keyword evidence="1" id="KW-0645">Protease</keyword>
<dbReference type="InterPro" id="IPR024079">
    <property type="entry name" value="MetalloPept_cat_dom_sf"/>
</dbReference>
<dbReference type="SUPFAM" id="SSF55486">
    <property type="entry name" value="Metalloproteases ('zincins'), catalytic domain"/>
    <property type="match status" value="1"/>
</dbReference>